<name>A0A8G1ZDT1_9SPHN</name>
<dbReference type="InterPro" id="IPR001640">
    <property type="entry name" value="Lgt"/>
</dbReference>
<dbReference type="EMBL" id="SEOO01000032">
    <property type="protein sequence ID" value="RYM08502.1"/>
    <property type="molecule type" value="Genomic_DNA"/>
</dbReference>
<dbReference type="OrthoDB" id="871140at2"/>
<comment type="similarity">
    <text evidence="1 7">Belongs to the Lgt family.</text>
</comment>
<dbReference type="AlphaFoldDB" id="A0A8G1ZDT1"/>
<evidence type="ECO:0000256" key="4">
    <source>
        <dbReference type="ARBA" id="ARBA00022692"/>
    </source>
</evidence>
<feature type="transmembrane region" description="Helical" evidence="7">
    <location>
        <begin position="243"/>
        <end position="261"/>
    </location>
</feature>
<comment type="subcellular location">
    <subcellularLocation>
        <location evidence="7">Cell membrane</location>
        <topology evidence="7">Multi-pass membrane protein</topology>
    </subcellularLocation>
</comment>
<keyword evidence="2 7" id="KW-1003">Cell membrane</keyword>
<evidence type="ECO:0000256" key="7">
    <source>
        <dbReference type="HAMAP-Rule" id="MF_01147"/>
    </source>
</evidence>
<sequence length="279" mass="30656">MHHIQFAGLGLHPVALSLGPLDLRWYSLAYIAGIVAGWWYLLRLLAQPAAPMISAQADDLVFYATLGVILGGRLGYVIFYGPEMILHPLQILKLWDGGMSFHGGAAGVSLALILFARRHGLDWLRVHDYVACTVPIGLFFGRLANFVNGELWGKPSDLPWAIVFPGSHDGLARHPSQLYEAGLEGLALFAVLACLFWFTNARRRPGMLVGVFLIGYGLARFTVEFFREPDAQLVGFAARTGLHMGQWLTLPMFVGGFYLIATSAGRTRRLDTATTVSQI</sequence>
<dbReference type="RefSeq" id="WP_088182541.1">
    <property type="nucleotide sequence ID" value="NZ_SEOO01000032.1"/>
</dbReference>
<dbReference type="GO" id="GO:0005886">
    <property type="term" value="C:plasma membrane"/>
    <property type="evidence" value="ECO:0007669"/>
    <property type="project" value="UniProtKB-SubCell"/>
</dbReference>
<keyword evidence="4 7" id="KW-0812">Transmembrane</keyword>
<dbReference type="Pfam" id="PF01790">
    <property type="entry name" value="LGT"/>
    <property type="match status" value="1"/>
</dbReference>
<dbReference type="Proteomes" id="UP000291572">
    <property type="component" value="Unassembled WGS sequence"/>
</dbReference>
<keyword evidence="3 7" id="KW-0808">Transferase</keyword>
<evidence type="ECO:0000256" key="2">
    <source>
        <dbReference type="ARBA" id="ARBA00022475"/>
    </source>
</evidence>
<dbReference type="UniPathway" id="UPA00664"/>
<comment type="caution">
    <text evidence="8">The sequence shown here is derived from an EMBL/GenBank/DDBJ whole genome shotgun (WGS) entry which is preliminary data.</text>
</comment>
<comment type="catalytic activity">
    <reaction evidence="7">
        <text>L-cysteinyl-[prolipoprotein] + a 1,2-diacyl-sn-glycero-3-phospho-(1'-sn-glycerol) = an S-1,2-diacyl-sn-glyceryl-L-cysteinyl-[prolipoprotein] + sn-glycerol 1-phosphate + H(+)</text>
        <dbReference type="Rhea" id="RHEA:56712"/>
        <dbReference type="Rhea" id="RHEA-COMP:14679"/>
        <dbReference type="Rhea" id="RHEA-COMP:14680"/>
        <dbReference type="ChEBI" id="CHEBI:15378"/>
        <dbReference type="ChEBI" id="CHEBI:29950"/>
        <dbReference type="ChEBI" id="CHEBI:57685"/>
        <dbReference type="ChEBI" id="CHEBI:64716"/>
        <dbReference type="ChEBI" id="CHEBI:140658"/>
        <dbReference type="EC" id="2.5.1.145"/>
    </reaction>
</comment>
<protein>
    <recommendedName>
        <fullName evidence="7">Phosphatidylglycerol--prolipoprotein diacylglyceryl transferase</fullName>
        <ecNumber evidence="7">2.5.1.145</ecNumber>
    </recommendedName>
</protein>
<dbReference type="GO" id="GO:0008961">
    <property type="term" value="F:phosphatidylglycerol-prolipoprotein diacylglyceryl transferase activity"/>
    <property type="evidence" value="ECO:0007669"/>
    <property type="project" value="UniProtKB-UniRule"/>
</dbReference>
<proteinExistence type="inferred from homology"/>
<evidence type="ECO:0000256" key="3">
    <source>
        <dbReference type="ARBA" id="ARBA00022679"/>
    </source>
</evidence>
<evidence type="ECO:0000313" key="9">
    <source>
        <dbReference type="Proteomes" id="UP000291572"/>
    </source>
</evidence>
<feature type="transmembrane region" description="Helical" evidence="7">
    <location>
        <begin position="128"/>
        <end position="147"/>
    </location>
</feature>
<gene>
    <name evidence="7" type="primary">lgt</name>
    <name evidence="8" type="ORF">EWH12_16660</name>
</gene>
<evidence type="ECO:0000313" key="8">
    <source>
        <dbReference type="EMBL" id="RYM08502.1"/>
    </source>
</evidence>
<feature type="transmembrane region" description="Helical" evidence="7">
    <location>
        <begin position="181"/>
        <end position="199"/>
    </location>
</feature>
<comment type="function">
    <text evidence="7">Catalyzes the transfer of the diacylglyceryl group from phosphatidylglycerol to the sulfhydryl group of the N-terminal cysteine of a prolipoprotein, the first step in the formation of mature lipoproteins.</text>
</comment>
<keyword evidence="8" id="KW-0449">Lipoprotein</keyword>
<dbReference type="PANTHER" id="PTHR30589:SF0">
    <property type="entry name" value="PHOSPHATIDYLGLYCEROL--PROLIPOPROTEIN DIACYLGLYCERYL TRANSFERASE"/>
    <property type="match status" value="1"/>
</dbReference>
<feature type="transmembrane region" description="Helical" evidence="7">
    <location>
        <begin position="61"/>
        <end position="79"/>
    </location>
</feature>
<accession>A0A8G1ZDT1</accession>
<comment type="pathway">
    <text evidence="7">Protein modification; lipoprotein biosynthesis (diacylglyceryl transfer).</text>
</comment>
<organism evidence="8 9">
    <name type="scientific">Sphingobium cupriresistens</name>
    <dbReference type="NCBI Taxonomy" id="1132417"/>
    <lineage>
        <taxon>Bacteria</taxon>
        <taxon>Pseudomonadati</taxon>
        <taxon>Pseudomonadota</taxon>
        <taxon>Alphaproteobacteria</taxon>
        <taxon>Sphingomonadales</taxon>
        <taxon>Sphingomonadaceae</taxon>
        <taxon>Sphingobium</taxon>
    </lineage>
</organism>
<dbReference type="NCBIfam" id="TIGR00544">
    <property type="entry name" value="lgt"/>
    <property type="match status" value="1"/>
</dbReference>
<feature type="binding site" evidence="7">
    <location>
        <position position="142"/>
    </location>
    <ligand>
        <name>a 1,2-diacyl-sn-glycero-3-phospho-(1'-sn-glycerol)</name>
        <dbReference type="ChEBI" id="CHEBI:64716"/>
    </ligand>
</feature>
<feature type="transmembrane region" description="Helical" evidence="7">
    <location>
        <begin position="99"/>
        <end position="116"/>
    </location>
</feature>
<reference evidence="8 9" key="1">
    <citation type="submission" date="2019-02" db="EMBL/GenBank/DDBJ databases">
        <authorList>
            <person name="Feng G."/>
        </authorList>
    </citation>
    <scope>NUCLEOTIDE SEQUENCE [LARGE SCALE GENOMIC DNA]</scope>
    <source>
        <strain evidence="8 9">CCTCC AB 2011146</strain>
    </source>
</reference>
<dbReference type="PANTHER" id="PTHR30589">
    <property type="entry name" value="PROLIPOPROTEIN DIACYLGLYCERYL TRANSFERASE"/>
    <property type="match status" value="1"/>
</dbReference>
<dbReference type="GO" id="GO:0042158">
    <property type="term" value="P:lipoprotein biosynthetic process"/>
    <property type="evidence" value="ECO:0007669"/>
    <property type="project" value="UniProtKB-UniRule"/>
</dbReference>
<evidence type="ECO:0000256" key="6">
    <source>
        <dbReference type="ARBA" id="ARBA00023136"/>
    </source>
</evidence>
<feature type="transmembrane region" description="Helical" evidence="7">
    <location>
        <begin position="206"/>
        <end position="223"/>
    </location>
</feature>
<dbReference type="HAMAP" id="MF_01147">
    <property type="entry name" value="Lgt"/>
    <property type="match status" value="1"/>
</dbReference>
<dbReference type="EC" id="2.5.1.145" evidence="7"/>
<evidence type="ECO:0000256" key="5">
    <source>
        <dbReference type="ARBA" id="ARBA00022989"/>
    </source>
</evidence>
<keyword evidence="6 7" id="KW-0472">Membrane</keyword>
<keyword evidence="5 7" id="KW-1133">Transmembrane helix</keyword>
<feature type="transmembrane region" description="Helical" evidence="7">
    <location>
        <begin position="23"/>
        <end position="41"/>
    </location>
</feature>
<dbReference type="PROSITE" id="PS01311">
    <property type="entry name" value="LGT"/>
    <property type="match status" value="1"/>
</dbReference>
<evidence type="ECO:0000256" key="1">
    <source>
        <dbReference type="ARBA" id="ARBA00007150"/>
    </source>
</evidence>